<sequence>MYHTGKSGNCHIGSWDVVTDISTELIDLKEYTSCSFGEGEGNFTTDGDKAAIYGKRISAGTYVIFVVDVVNKTKGPDIELDGIDLDNCTMSPRGTYIVIGHNSDRLTVLNANDGTEVWSENEYGLPSHFDVQIDQDSNEVVVGVAKSAPHNGLVIKRNLSDGTT</sequence>
<proteinExistence type="predicted"/>
<gene>
    <name evidence="1" type="ORF">LCGC14_3033290</name>
</gene>
<evidence type="ECO:0008006" key="2">
    <source>
        <dbReference type="Google" id="ProtNLM"/>
    </source>
</evidence>
<protein>
    <recommendedName>
        <fullName evidence="2">Bulb-type lectin domain-containing protein</fullName>
    </recommendedName>
</protein>
<evidence type="ECO:0000313" key="1">
    <source>
        <dbReference type="EMBL" id="KKK59548.1"/>
    </source>
</evidence>
<feature type="non-terminal residue" evidence="1">
    <location>
        <position position="164"/>
    </location>
</feature>
<name>A0A0F8WSA5_9ZZZZ</name>
<comment type="caution">
    <text evidence="1">The sequence shown here is derived from an EMBL/GenBank/DDBJ whole genome shotgun (WGS) entry which is preliminary data.</text>
</comment>
<reference evidence="1" key="1">
    <citation type="journal article" date="2015" name="Nature">
        <title>Complex archaea that bridge the gap between prokaryotes and eukaryotes.</title>
        <authorList>
            <person name="Spang A."/>
            <person name="Saw J.H."/>
            <person name="Jorgensen S.L."/>
            <person name="Zaremba-Niedzwiedzka K."/>
            <person name="Martijn J."/>
            <person name="Lind A.E."/>
            <person name="van Eijk R."/>
            <person name="Schleper C."/>
            <person name="Guy L."/>
            <person name="Ettema T.J."/>
        </authorList>
    </citation>
    <scope>NUCLEOTIDE SEQUENCE</scope>
</reference>
<dbReference type="SUPFAM" id="SSF82171">
    <property type="entry name" value="DPP6 N-terminal domain-like"/>
    <property type="match status" value="1"/>
</dbReference>
<dbReference type="EMBL" id="LAZR01063423">
    <property type="protein sequence ID" value="KKK59548.1"/>
    <property type="molecule type" value="Genomic_DNA"/>
</dbReference>
<organism evidence="1">
    <name type="scientific">marine sediment metagenome</name>
    <dbReference type="NCBI Taxonomy" id="412755"/>
    <lineage>
        <taxon>unclassified sequences</taxon>
        <taxon>metagenomes</taxon>
        <taxon>ecological metagenomes</taxon>
    </lineage>
</organism>
<dbReference type="AlphaFoldDB" id="A0A0F8WSA5"/>
<accession>A0A0F8WSA5</accession>